<proteinExistence type="predicted"/>
<evidence type="ECO:0000256" key="1">
    <source>
        <dbReference type="SAM" id="MobiDB-lite"/>
    </source>
</evidence>
<name>A0A0C2MGV7_THEKT</name>
<organism evidence="2 3">
    <name type="scientific">Thelohanellus kitauei</name>
    <name type="common">Myxosporean</name>
    <dbReference type="NCBI Taxonomy" id="669202"/>
    <lineage>
        <taxon>Eukaryota</taxon>
        <taxon>Metazoa</taxon>
        <taxon>Cnidaria</taxon>
        <taxon>Myxozoa</taxon>
        <taxon>Myxosporea</taxon>
        <taxon>Bivalvulida</taxon>
        <taxon>Platysporina</taxon>
        <taxon>Myxobolidae</taxon>
        <taxon>Thelohanellus</taxon>
    </lineage>
</organism>
<accession>A0A0C2MGV7</accession>
<dbReference type="Proteomes" id="UP000031668">
    <property type="component" value="Unassembled WGS sequence"/>
</dbReference>
<evidence type="ECO:0000313" key="3">
    <source>
        <dbReference type="Proteomes" id="UP000031668"/>
    </source>
</evidence>
<evidence type="ECO:0000313" key="2">
    <source>
        <dbReference type="EMBL" id="KII66406.1"/>
    </source>
</evidence>
<feature type="region of interest" description="Disordered" evidence="1">
    <location>
        <begin position="189"/>
        <end position="210"/>
    </location>
</feature>
<dbReference type="AlphaFoldDB" id="A0A0C2MGV7"/>
<reference evidence="2 3" key="1">
    <citation type="journal article" date="2014" name="Genome Biol. Evol.">
        <title>The genome of the myxosporean Thelohanellus kitauei shows adaptations to nutrient acquisition within its fish host.</title>
        <authorList>
            <person name="Yang Y."/>
            <person name="Xiong J."/>
            <person name="Zhou Z."/>
            <person name="Huo F."/>
            <person name="Miao W."/>
            <person name="Ran C."/>
            <person name="Liu Y."/>
            <person name="Zhang J."/>
            <person name="Feng J."/>
            <person name="Wang M."/>
            <person name="Wang M."/>
            <person name="Wang L."/>
            <person name="Yao B."/>
        </authorList>
    </citation>
    <scope>NUCLEOTIDE SEQUENCE [LARGE SCALE GENOMIC DNA]</scope>
    <source>
        <strain evidence="2">Wuqing</strain>
    </source>
</reference>
<comment type="caution">
    <text evidence="2">The sequence shown here is derived from an EMBL/GenBank/DDBJ whole genome shotgun (WGS) entry which is preliminary data.</text>
</comment>
<protein>
    <submittedName>
        <fullName evidence="2">Uncharacterized protein</fullName>
    </submittedName>
</protein>
<dbReference type="EMBL" id="JWZT01003532">
    <property type="protein sequence ID" value="KII66406.1"/>
    <property type="molecule type" value="Genomic_DNA"/>
</dbReference>
<sequence>MVSADGQEPTLKPFTMSIDPELWLVKFDLVAESCAWDLLQRSKKMALFFDDEVLSKYTRSPVFSLPPSEKKYAQIKEFVRCPTSSLDSLSLSFREYQNLRLLPGQSVLAFKDKIKALLTRSMPSLLKVEREFMLTQRILESLPPEIASHLRIMRDANLDILCQNADILLQPSSQSRIALIEGQVDENTGNQVDYSKRGGNREASKENPGS</sequence>
<keyword evidence="3" id="KW-1185">Reference proteome</keyword>
<feature type="compositionally biased region" description="Basic and acidic residues" evidence="1">
    <location>
        <begin position="194"/>
        <end position="210"/>
    </location>
</feature>
<gene>
    <name evidence="2" type="ORF">RF11_02047</name>
</gene>